<name>A0ABR3EM47_9AGAR</name>
<feature type="domain" description="Isopenicillin N synthase-like Fe(2+) 2OG dioxygenase" evidence="1">
    <location>
        <begin position="87"/>
        <end position="146"/>
    </location>
</feature>
<evidence type="ECO:0000259" key="1">
    <source>
        <dbReference type="Pfam" id="PF03171"/>
    </source>
</evidence>
<dbReference type="Proteomes" id="UP001465976">
    <property type="component" value="Unassembled WGS sequence"/>
</dbReference>
<dbReference type="InterPro" id="IPR027443">
    <property type="entry name" value="IPNS-like_sf"/>
</dbReference>
<protein>
    <recommendedName>
        <fullName evidence="1">Isopenicillin N synthase-like Fe(2+) 2OG dioxygenase domain-containing protein</fullName>
    </recommendedName>
</protein>
<comment type="caution">
    <text evidence="2">The sequence shown here is derived from an EMBL/GenBank/DDBJ whole genome shotgun (WGS) entry which is preliminary data.</text>
</comment>
<dbReference type="EMBL" id="JBAHYK010003083">
    <property type="protein sequence ID" value="KAL0563961.1"/>
    <property type="molecule type" value="Genomic_DNA"/>
</dbReference>
<evidence type="ECO:0000313" key="3">
    <source>
        <dbReference type="Proteomes" id="UP001465976"/>
    </source>
</evidence>
<keyword evidence="3" id="KW-1185">Reference proteome</keyword>
<dbReference type="SUPFAM" id="SSF51197">
    <property type="entry name" value="Clavaminate synthase-like"/>
    <property type="match status" value="1"/>
</dbReference>
<dbReference type="Gene3D" id="2.60.120.330">
    <property type="entry name" value="B-lactam Antibiotic, Isopenicillin N Synthase, Chain"/>
    <property type="match status" value="1"/>
</dbReference>
<reference evidence="2 3" key="1">
    <citation type="submission" date="2024-02" db="EMBL/GenBank/DDBJ databases">
        <title>A draft genome for the cacao thread blight pathogen Marasmius crinis-equi.</title>
        <authorList>
            <person name="Cohen S.P."/>
            <person name="Baruah I.K."/>
            <person name="Amoako-Attah I."/>
            <person name="Bukari Y."/>
            <person name="Meinhardt L.W."/>
            <person name="Bailey B.A."/>
        </authorList>
    </citation>
    <scope>NUCLEOTIDE SEQUENCE [LARGE SCALE GENOMIC DNA]</scope>
    <source>
        <strain evidence="2 3">GH-76</strain>
    </source>
</reference>
<proteinExistence type="predicted"/>
<sequence length="232" mass="25855">MRRLRHVLASRMSGYLKKTFPVFATSRWTTVGPCRAFQMERLLPALSIGMGLDIGFFNEYHKNGENQSRPLHYPEGPAEVFESGEKGRVGVYTDFGTCTFLSQDDVGGLEVESLNQPGVLIPAPPIRGAAVFNIGDFLKRWSDDELSATLLCSAITDNLARHPQDDIAPRSSTSEEGRRRRSNIRTVFSSLLHTTIIVDCVPGCWGPDSDKPKKYPPINAAEYIDMRTNVTY</sequence>
<dbReference type="Pfam" id="PF03171">
    <property type="entry name" value="2OG-FeII_Oxy"/>
    <property type="match status" value="1"/>
</dbReference>
<evidence type="ECO:0000313" key="2">
    <source>
        <dbReference type="EMBL" id="KAL0563961.1"/>
    </source>
</evidence>
<dbReference type="InterPro" id="IPR044861">
    <property type="entry name" value="IPNS-like_FE2OG_OXY"/>
</dbReference>
<gene>
    <name evidence="2" type="ORF">V5O48_018095</name>
</gene>
<organism evidence="2 3">
    <name type="scientific">Marasmius crinis-equi</name>
    <dbReference type="NCBI Taxonomy" id="585013"/>
    <lineage>
        <taxon>Eukaryota</taxon>
        <taxon>Fungi</taxon>
        <taxon>Dikarya</taxon>
        <taxon>Basidiomycota</taxon>
        <taxon>Agaricomycotina</taxon>
        <taxon>Agaricomycetes</taxon>
        <taxon>Agaricomycetidae</taxon>
        <taxon>Agaricales</taxon>
        <taxon>Marasmiineae</taxon>
        <taxon>Marasmiaceae</taxon>
        <taxon>Marasmius</taxon>
    </lineage>
</organism>
<accession>A0ABR3EM47</accession>